<protein>
    <submittedName>
        <fullName evidence="2">Uncharacterized protein</fullName>
    </submittedName>
</protein>
<evidence type="ECO:0000313" key="3">
    <source>
        <dbReference type="Proteomes" id="UP000326396"/>
    </source>
</evidence>
<dbReference type="Proteomes" id="UP000326396">
    <property type="component" value="Linkage Group LG4"/>
</dbReference>
<organism evidence="2 3">
    <name type="scientific">Mikania micrantha</name>
    <name type="common">bitter vine</name>
    <dbReference type="NCBI Taxonomy" id="192012"/>
    <lineage>
        <taxon>Eukaryota</taxon>
        <taxon>Viridiplantae</taxon>
        <taxon>Streptophyta</taxon>
        <taxon>Embryophyta</taxon>
        <taxon>Tracheophyta</taxon>
        <taxon>Spermatophyta</taxon>
        <taxon>Magnoliopsida</taxon>
        <taxon>eudicotyledons</taxon>
        <taxon>Gunneridae</taxon>
        <taxon>Pentapetalae</taxon>
        <taxon>asterids</taxon>
        <taxon>campanulids</taxon>
        <taxon>Asterales</taxon>
        <taxon>Asteraceae</taxon>
        <taxon>Asteroideae</taxon>
        <taxon>Heliantheae alliance</taxon>
        <taxon>Eupatorieae</taxon>
        <taxon>Mikania</taxon>
    </lineage>
</organism>
<sequence length="377" mass="43325">MLDKEHLMLRYRTINAGSVWSQRNNGRNEGAGDLSLDRRIETSQNRRQDTYNRYEEDVLENKDDQTMYKGRKNLKVKDNIKYTIIYSEEGALTSRREVRKPRGVLNFLRVHKFNIWRHPWDAQSHPLVLSKEPMADPAQTPVATNTSVAKPRRDETPVSAHPYLCGMTNIDAPIITDYSDEEEAGGFRITPEFVHSHMVALKAQLVEIEKVEKLKDVHTRLTFVENNPTIQAKEVAPVDQLLTTLLEAIRHRKEPAGKEHVDPAQVENDETLNPLLQPYHPTNFTDMSKFTKQIAEKLKVPLNIQGVPEVMKISSFINGVRQPQLCENLGEDFPTTFDDLMDKVRAFLRDKDTSLRAREWDLKKGAGPYRTREGNEG</sequence>
<feature type="region of interest" description="Disordered" evidence="1">
    <location>
        <begin position="135"/>
        <end position="161"/>
    </location>
</feature>
<accession>A0A5N6MWY6</accession>
<proteinExistence type="predicted"/>
<feature type="region of interest" description="Disordered" evidence="1">
    <location>
        <begin position="21"/>
        <end position="49"/>
    </location>
</feature>
<gene>
    <name evidence="2" type="ORF">E3N88_27302</name>
</gene>
<evidence type="ECO:0000313" key="2">
    <source>
        <dbReference type="EMBL" id="KAD4178711.1"/>
    </source>
</evidence>
<dbReference type="AlphaFoldDB" id="A0A5N6MWY6"/>
<feature type="compositionally biased region" description="Basic and acidic residues" evidence="1">
    <location>
        <begin position="35"/>
        <end position="49"/>
    </location>
</feature>
<dbReference type="EMBL" id="SZYD01000014">
    <property type="protein sequence ID" value="KAD4178711.1"/>
    <property type="molecule type" value="Genomic_DNA"/>
</dbReference>
<comment type="caution">
    <text evidence="2">The sequence shown here is derived from an EMBL/GenBank/DDBJ whole genome shotgun (WGS) entry which is preliminary data.</text>
</comment>
<evidence type="ECO:0000256" key="1">
    <source>
        <dbReference type="SAM" id="MobiDB-lite"/>
    </source>
</evidence>
<name>A0A5N6MWY6_9ASTR</name>
<reference evidence="2 3" key="1">
    <citation type="submission" date="2019-05" db="EMBL/GenBank/DDBJ databases">
        <title>Mikania micrantha, genome provides insights into the molecular mechanism of rapid growth.</title>
        <authorList>
            <person name="Liu B."/>
        </authorList>
    </citation>
    <scope>NUCLEOTIDE SEQUENCE [LARGE SCALE GENOMIC DNA]</scope>
    <source>
        <strain evidence="2">NLD-2019</strain>
        <tissue evidence="2">Leaf</tissue>
    </source>
</reference>
<keyword evidence="3" id="KW-1185">Reference proteome</keyword>